<accession>A0A2A5CID9</accession>
<dbReference type="NCBIfam" id="TIGR00278">
    <property type="entry name" value="membrane protein insertion efficiency factor YidD"/>
    <property type="match status" value="1"/>
</dbReference>
<comment type="similarity">
    <text evidence="1">Belongs to the UPF0161 family.</text>
</comment>
<comment type="caution">
    <text evidence="2">The sequence shown here is derived from an EMBL/GenBank/DDBJ whole genome shotgun (WGS) entry which is preliminary data.</text>
</comment>
<dbReference type="EMBL" id="NVWI01000001">
    <property type="protein sequence ID" value="PCJ43552.1"/>
    <property type="molecule type" value="Genomic_DNA"/>
</dbReference>
<comment type="subcellular location">
    <subcellularLocation>
        <location evidence="1">Cell membrane</location>
        <topology evidence="1">Peripheral membrane protein</topology>
        <orientation evidence="1">Cytoplasmic side</orientation>
    </subcellularLocation>
</comment>
<evidence type="ECO:0000313" key="3">
    <source>
        <dbReference type="Proteomes" id="UP000228987"/>
    </source>
</evidence>
<keyword evidence="1" id="KW-0472">Membrane</keyword>
<dbReference type="PANTHER" id="PTHR33383">
    <property type="entry name" value="MEMBRANE PROTEIN INSERTION EFFICIENCY FACTOR-RELATED"/>
    <property type="match status" value="1"/>
</dbReference>
<dbReference type="HAMAP" id="MF_00386">
    <property type="entry name" value="UPF0161_YidD"/>
    <property type="match status" value="1"/>
</dbReference>
<dbReference type="Proteomes" id="UP000228987">
    <property type="component" value="Unassembled WGS sequence"/>
</dbReference>
<organism evidence="2 3">
    <name type="scientific">SAR86 cluster bacterium</name>
    <dbReference type="NCBI Taxonomy" id="2030880"/>
    <lineage>
        <taxon>Bacteria</taxon>
        <taxon>Pseudomonadati</taxon>
        <taxon>Pseudomonadota</taxon>
        <taxon>Gammaproteobacteria</taxon>
        <taxon>SAR86 cluster</taxon>
    </lineage>
</organism>
<sequence>MPTQKPSFLAKAFLGLINAYRYLISPLIGQHCRYYPSCSAFTKEAIYEHGALKGSWLGIKRIGRCHPYHQGGYDPVPPSPSELINQK</sequence>
<dbReference type="PANTHER" id="PTHR33383:SF1">
    <property type="entry name" value="MEMBRANE PROTEIN INSERTION EFFICIENCY FACTOR-RELATED"/>
    <property type="match status" value="1"/>
</dbReference>
<gene>
    <name evidence="2" type="ORF">COA71_01380</name>
</gene>
<evidence type="ECO:0000313" key="2">
    <source>
        <dbReference type="EMBL" id="PCJ43552.1"/>
    </source>
</evidence>
<dbReference type="AlphaFoldDB" id="A0A2A5CID9"/>
<dbReference type="SMART" id="SM01234">
    <property type="entry name" value="Haemolytic"/>
    <property type="match status" value="1"/>
</dbReference>
<dbReference type="InterPro" id="IPR002696">
    <property type="entry name" value="Membr_insert_effic_factor_YidD"/>
</dbReference>
<evidence type="ECO:0000256" key="1">
    <source>
        <dbReference type="HAMAP-Rule" id="MF_00386"/>
    </source>
</evidence>
<dbReference type="Pfam" id="PF01809">
    <property type="entry name" value="YidD"/>
    <property type="match status" value="1"/>
</dbReference>
<reference evidence="3" key="1">
    <citation type="submission" date="2017-08" db="EMBL/GenBank/DDBJ databases">
        <title>A dynamic microbial community with high functional redundancy inhabits the cold, oxic subseafloor aquifer.</title>
        <authorList>
            <person name="Tully B.J."/>
            <person name="Wheat C.G."/>
            <person name="Glazer B.T."/>
            <person name="Huber J.A."/>
        </authorList>
    </citation>
    <scope>NUCLEOTIDE SEQUENCE [LARGE SCALE GENOMIC DNA]</scope>
</reference>
<dbReference type="GO" id="GO:0005886">
    <property type="term" value="C:plasma membrane"/>
    <property type="evidence" value="ECO:0007669"/>
    <property type="project" value="UniProtKB-SubCell"/>
</dbReference>
<keyword evidence="1" id="KW-1003">Cell membrane</keyword>
<proteinExistence type="inferred from homology"/>
<name>A0A2A5CID9_9GAMM</name>
<protein>
    <recommendedName>
        <fullName evidence="1">Putative membrane protein insertion efficiency factor</fullName>
    </recommendedName>
</protein>
<comment type="function">
    <text evidence="1">Could be involved in insertion of integral membrane proteins into the membrane.</text>
</comment>